<proteinExistence type="predicted"/>
<sequence>CLPVSCDGSAATNSHEYSTVLCDGFTRVAPGTSPLRRELDALSELVECVRVDLLQTS</sequence>
<feature type="non-terminal residue" evidence="1">
    <location>
        <position position="57"/>
    </location>
</feature>
<evidence type="ECO:0000313" key="2">
    <source>
        <dbReference type="Proteomes" id="UP001439008"/>
    </source>
</evidence>
<protein>
    <submittedName>
        <fullName evidence="1">Uncharacterized protein</fullName>
    </submittedName>
</protein>
<accession>A0ABV2ASR4</accession>
<evidence type="ECO:0000313" key="1">
    <source>
        <dbReference type="EMBL" id="MES1922417.1"/>
    </source>
</evidence>
<comment type="caution">
    <text evidence="1">The sequence shown here is derived from an EMBL/GenBank/DDBJ whole genome shotgun (WGS) entry which is preliminary data.</text>
</comment>
<organism evidence="1 2">
    <name type="scientific">Bonamia ostreae</name>
    <dbReference type="NCBI Taxonomy" id="126728"/>
    <lineage>
        <taxon>Eukaryota</taxon>
        <taxon>Sar</taxon>
        <taxon>Rhizaria</taxon>
        <taxon>Endomyxa</taxon>
        <taxon>Ascetosporea</taxon>
        <taxon>Haplosporida</taxon>
        <taxon>Bonamia</taxon>
    </lineage>
</organism>
<name>A0ABV2ASR4_9EUKA</name>
<feature type="non-terminal residue" evidence="1">
    <location>
        <position position="1"/>
    </location>
</feature>
<dbReference type="EMBL" id="JBDODL010002756">
    <property type="protein sequence ID" value="MES1922417.1"/>
    <property type="molecule type" value="Genomic_DNA"/>
</dbReference>
<dbReference type="Proteomes" id="UP001439008">
    <property type="component" value="Unassembled WGS sequence"/>
</dbReference>
<reference evidence="1 2" key="1">
    <citation type="journal article" date="2024" name="BMC Biol.">
        <title>Comparative genomics of Ascetosporea gives new insight into the evolutionary basis for animal parasitism in Rhizaria.</title>
        <authorList>
            <person name="Hiltunen Thoren M."/>
            <person name="Onut-Brannstrom I."/>
            <person name="Alfjorden A."/>
            <person name="Peckova H."/>
            <person name="Swords F."/>
            <person name="Hooper C."/>
            <person name="Holzer A.S."/>
            <person name="Bass D."/>
            <person name="Burki F."/>
        </authorList>
    </citation>
    <scope>NUCLEOTIDE SEQUENCE [LARGE SCALE GENOMIC DNA]</scope>
    <source>
        <strain evidence="1">20-A016</strain>
    </source>
</reference>
<keyword evidence="2" id="KW-1185">Reference proteome</keyword>
<gene>
    <name evidence="1" type="ORF">MHBO_003928</name>
</gene>